<dbReference type="SUPFAM" id="SSF54236">
    <property type="entry name" value="Ubiquitin-like"/>
    <property type="match status" value="1"/>
</dbReference>
<dbReference type="PROSITE" id="PS00518">
    <property type="entry name" value="ZF_RING_1"/>
    <property type="match status" value="1"/>
</dbReference>
<organism evidence="7 8">
    <name type="scientific">Rotaria sordida</name>
    <dbReference type="NCBI Taxonomy" id="392033"/>
    <lineage>
        <taxon>Eukaryota</taxon>
        <taxon>Metazoa</taxon>
        <taxon>Spiralia</taxon>
        <taxon>Gnathifera</taxon>
        <taxon>Rotifera</taxon>
        <taxon>Eurotatoria</taxon>
        <taxon>Bdelloidea</taxon>
        <taxon>Philodinida</taxon>
        <taxon>Philodinidae</taxon>
        <taxon>Rotaria</taxon>
    </lineage>
</organism>
<gene>
    <name evidence="7" type="ORF">JXQ802_LOCUS25416</name>
</gene>
<feature type="region of interest" description="Disordered" evidence="5">
    <location>
        <begin position="130"/>
        <end position="163"/>
    </location>
</feature>
<dbReference type="GO" id="GO:0008270">
    <property type="term" value="F:zinc ion binding"/>
    <property type="evidence" value="ECO:0007669"/>
    <property type="project" value="UniProtKB-KW"/>
</dbReference>
<protein>
    <recommendedName>
        <fullName evidence="6">RING-type domain-containing protein</fullName>
    </recommendedName>
</protein>
<evidence type="ECO:0000256" key="2">
    <source>
        <dbReference type="ARBA" id="ARBA00022771"/>
    </source>
</evidence>
<feature type="compositionally biased region" description="Basic residues" evidence="5">
    <location>
        <begin position="82"/>
        <end position="91"/>
    </location>
</feature>
<dbReference type="SMART" id="SM00184">
    <property type="entry name" value="RING"/>
    <property type="match status" value="1"/>
</dbReference>
<evidence type="ECO:0000313" key="7">
    <source>
        <dbReference type="EMBL" id="CAF1220499.1"/>
    </source>
</evidence>
<reference evidence="7" key="1">
    <citation type="submission" date="2021-02" db="EMBL/GenBank/DDBJ databases">
        <authorList>
            <person name="Nowell W R."/>
        </authorList>
    </citation>
    <scope>NUCLEOTIDE SEQUENCE</scope>
</reference>
<name>A0A814XUC1_9BILA</name>
<keyword evidence="1" id="KW-0479">Metal-binding</keyword>
<feature type="compositionally biased region" description="Basic residues" evidence="5">
    <location>
        <begin position="147"/>
        <end position="159"/>
    </location>
</feature>
<dbReference type="Gene3D" id="3.30.40.10">
    <property type="entry name" value="Zinc/RING finger domain, C3HC4 (zinc finger)"/>
    <property type="match status" value="1"/>
</dbReference>
<dbReference type="SUPFAM" id="SSF57850">
    <property type="entry name" value="RING/U-box"/>
    <property type="match status" value="1"/>
</dbReference>
<dbReference type="GO" id="GO:0061630">
    <property type="term" value="F:ubiquitin protein ligase activity"/>
    <property type="evidence" value="ECO:0007669"/>
    <property type="project" value="TreeGrafter"/>
</dbReference>
<dbReference type="InterPro" id="IPR013083">
    <property type="entry name" value="Znf_RING/FYVE/PHD"/>
</dbReference>
<dbReference type="Proteomes" id="UP000663870">
    <property type="component" value="Unassembled WGS sequence"/>
</dbReference>
<sequence length="469" mass="53337">MGKAVSKLTRSLGYVNNKTDIAANNPEIPATSNPPQWDTTIDQLFGDAPPDDNVIATPDISDVPIKPKRRRRSPPPPPSTLHRGRRRHRGAVHSLRTPIVPEMPRRCATGRAHALNRSFGINRRPIVVPAPITERERSSRTATSTNFKRRPSSRRRRLSSQRSQRLQELLQCPVCLTPFIEPRLLPCGHTYCDECLNRLMQNNNDVVTCPECRKQHLVPDDGVFPPNFVVRNLLDEQAMSTCSRLMTPGNLSLNTSATAKCTTCETFAPLRLCRHCNFMVCDRCLRAHRYDSNNQDEHYKRSKILHGKLIQFYVAVRKITSTNSQVKRLTIEMPVGNYVRDTCETLIRRVAEREQLSSMTNQLVLEFGDKRLRPQRTLASYGVQTGDLLFLFNPDQRLSFLAYEDEENLSGSSLLPNKEKSRFRSSSHNSSTSDIRTTTSNDMIYNHIHHPLSTISDHDNYSSSVYSDS</sequence>
<dbReference type="InterPro" id="IPR027370">
    <property type="entry name" value="Znf-RING_euk"/>
</dbReference>
<evidence type="ECO:0000256" key="1">
    <source>
        <dbReference type="ARBA" id="ARBA00022723"/>
    </source>
</evidence>
<dbReference type="AlphaFoldDB" id="A0A814XUC1"/>
<feature type="domain" description="RING-type" evidence="6">
    <location>
        <begin position="172"/>
        <end position="213"/>
    </location>
</feature>
<feature type="region of interest" description="Disordered" evidence="5">
    <location>
        <begin position="410"/>
        <end position="438"/>
    </location>
</feature>
<dbReference type="GO" id="GO:0005654">
    <property type="term" value="C:nucleoplasm"/>
    <property type="evidence" value="ECO:0007669"/>
    <property type="project" value="TreeGrafter"/>
</dbReference>
<evidence type="ECO:0000256" key="3">
    <source>
        <dbReference type="ARBA" id="ARBA00022833"/>
    </source>
</evidence>
<comment type="caution">
    <text evidence="7">The sequence shown here is derived from an EMBL/GenBank/DDBJ whole genome shotgun (WGS) entry which is preliminary data.</text>
</comment>
<evidence type="ECO:0000259" key="6">
    <source>
        <dbReference type="PROSITE" id="PS50089"/>
    </source>
</evidence>
<dbReference type="PANTHER" id="PTHR25462:SF296">
    <property type="entry name" value="MEIOTIC P26, ISOFORM F"/>
    <property type="match status" value="1"/>
</dbReference>
<dbReference type="InterPro" id="IPR001841">
    <property type="entry name" value="Znf_RING"/>
</dbReference>
<proteinExistence type="predicted"/>
<evidence type="ECO:0000256" key="5">
    <source>
        <dbReference type="SAM" id="MobiDB-lite"/>
    </source>
</evidence>
<dbReference type="Pfam" id="PF13445">
    <property type="entry name" value="zf-RING_UBOX"/>
    <property type="match status" value="1"/>
</dbReference>
<keyword evidence="3" id="KW-0862">Zinc</keyword>
<dbReference type="EMBL" id="CAJNOL010000856">
    <property type="protein sequence ID" value="CAF1220499.1"/>
    <property type="molecule type" value="Genomic_DNA"/>
</dbReference>
<keyword evidence="2 4" id="KW-0863">Zinc-finger</keyword>
<dbReference type="InterPro" id="IPR029071">
    <property type="entry name" value="Ubiquitin-like_domsf"/>
</dbReference>
<dbReference type="InterPro" id="IPR017907">
    <property type="entry name" value="Znf_RING_CS"/>
</dbReference>
<dbReference type="PROSITE" id="PS50089">
    <property type="entry name" value="ZF_RING_2"/>
    <property type="match status" value="1"/>
</dbReference>
<dbReference type="InterPro" id="IPR047153">
    <property type="entry name" value="TRIM45/56/19-like"/>
</dbReference>
<dbReference type="PANTHER" id="PTHR25462">
    <property type="entry name" value="BONUS, ISOFORM C-RELATED"/>
    <property type="match status" value="1"/>
</dbReference>
<feature type="compositionally biased region" description="Low complexity" evidence="5">
    <location>
        <begin position="424"/>
        <end position="436"/>
    </location>
</feature>
<accession>A0A814XUC1</accession>
<feature type="compositionally biased region" description="Polar residues" evidence="5">
    <location>
        <begin position="30"/>
        <end position="42"/>
    </location>
</feature>
<feature type="region of interest" description="Disordered" evidence="5">
    <location>
        <begin position="1"/>
        <end position="91"/>
    </location>
</feature>
<evidence type="ECO:0000256" key="4">
    <source>
        <dbReference type="PROSITE-ProRule" id="PRU00175"/>
    </source>
</evidence>
<keyword evidence="8" id="KW-1185">Reference proteome</keyword>
<evidence type="ECO:0000313" key="8">
    <source>
        <dbReference type="Proteomes" id="UP000663870"/>
    </source>
</evidence>